<feature type="transmembrane region" description="Helical" evidence="1">
    <location>
        <begin position="185"/>
        <end position="205"/>
    </location>
</feature>
<evidence type="ECO:0000313" key="3">
    <source>
        <dbReference type="Proteomes" id="UP000621670"/>
    </source>
</evidence>
<dbReference type="Proteomes" id="UP000621670">
    <property type="component" value="Unassembled WGS sequence"/>
</dbReference>
<keyword evidence="1" id="KW-0812">Transmembrane</keyword>
<keyword evidence="1" id="KW-0472">Membrane</keyword>
<name>A0ABR7JBW4_9FLAO</name>
<keyword evidence="1" id="KW-1133">Transmembrane helix</keyword>
<accession>A0ABR7JBW4</accession>
<evidence type="ECO:0008006" key="4">
    <source>
        <dbReference type="Google" id="ProtNLM"/>
    </source>
</evidence>
<evidence type="ECO:0000313" key="2">
    <source>
        <dbReference type="EMBL" id="MBC5861992.1"/>
    </source>
</evidence>
<organism evidence="2 3">
    <name type="scientific">Flavobacterium turcicum</name>
    <dbReference type="NCBI Taxonomy" id="2764718"/>
    <lineage>
        <taxon>Bacteria</taxon>
        <taxon>Pseudomonadati</taxon>
        <taxon>Bacteroidota</taxon>
        <taxon>Flavobacteriia</taxon>
        <taxon>Flavobacteriales</taxon>
        <taxon>Flavobacteriaceae</taxon>
        <taxon>Flavobacterium</taxon>
    </lineage>
</organism>
<evidence type="ECO:0000256" key="1">
    <source>
        <dbReference type="SAM" id="Phobius"/>
    </source>
</evidence>
<gene>
    <name evidence="2" type="ORF">H8R26_01025</name>
</gene>
<reference evidence="2 3" key="1">
    <citation type="submission" date="2020-08" db="EMBL/GenBank/DDBJ databases">
        <title>Description of novel Flavobacterium F-400 isolate.</title>
        <authorList>
            <person name="Saticioglu I."/>
            <person name="Duman M."/>
            <person name="Altun S."/>
        </authorList>
    </citation>
    <scope>NUCLEOTIDE SEQUENCE [LARGE SCALE GENOMIC DNA]</scope>
    <source>
        <strain evidence="2 3">F-400</strain>
    </source>
</reference>
<keyword evidence="3" id="KW-1185">Reference proteome</keyword>
<dbReference type="EMBL" id="JACRUM010000001">
    <property type="protein sequence ID" value="MBC5861992.1"/>
    <property type="molecule type" value="Genomic_DNA"/>
</dbReference>
<proteinExistence type="predicted"/>
<sequence>MQLTTEQIECINQTLIAKGVKFDDLKLEVLDHIATEIENEMEVSNNDFSVVFNQVFENWNSELQPTRAFFSLNTYYPKLARNAFRNQIKLEIVTTIILSAVLFFSFQLLSDSNIKLQFILWIKKVFFYAYIGTILLMFIFKFFNSKSKVSSTFRHSFDTRFPVIFVWLAFIFNDNIPHDATNQNLFVLSMGCLFMYLLSFIYLGFKHYQFQRRFLFN</sequence>
<dbReference type="RefSeq" id="WP_166132461.1">
    <property type="nucleotide sequence ID" value="NZ_JAAOBY010000001.1"/>
</dbReference>
<comment type="caution">
    <text evidence="2">The sequence shown here is derived from an EMBL/GenBank/DDBJ whole genome shotgun (WGS) entry which is preliminary data.</text>
</comment>
<feature type="transmembrane region" description="Helical" evidence="1">
    <location>
        <begin position="126"/>
        <end position="143"/>
    </location>
</feature>
<feature type="transmembrane region" description="Helical" evidence="1">
    <location>
        <begin position="88"/>
        <end position="106"/>
    </location>
</feature>
<feature type="transmembrane region" description="Helical" evidence="1">
    <location>
        <begin position="155"/>
        <end position="173"/>
    </location>
</feature>
<protein>
    <recommendedName>
        <fullName evidence="4">DUF1129 domain-containing protein</fullName>
    </recommendedName>
</protein>